<accession>A0A6D2HBV5</accession>
<dbReference type="InterPro" id="IPR038538">
    <property type="entry name" value="MTERF_sf"/>
</dbReference>
<gene>
    <name evidence="4" type="ORF">MERR_LOCUS98</name>
</gene>
<evidence type="ECO:0000313" key="4">
    <source>
        <dbReference type="EMBL" id="CAA7012864.1"/>
    </source>
</evidence>
<dbReference type="GO" id="GO:0003676">
    <property type="term" value="F:nucleic acid binding"/>
    <property type="evidence" value="ECO:0007669"/>
    <property type="project" value="InterPro"/>
</dbReference>
<dbReference type="GO" id="GO:0005737">
    <property type="term" value="C:cytoplasm"/>
    <property type="evidence" value="ECO:0007669"/>
    <property type="project" value="UniProtKB-ARBA"/>
</dbReference>
<keyword evidence="2" id="KW-0806">Transcription termination</keyword>
<reference evidence="4" key="1">
    <citation type="submission" date="2020-01" db="EMBL/GenBank/DDBJ databases">
        <authorList>
            <person name="Mishra B."/>
        </authorList>
    </citation>
    <scope>NUCLEOTIDE SEQUENCE [LARGE SCALE GENOMIC DNA]</scope>
</reference>
<dbReference type="GO" id="GO:0006353">
    <property type="term" value="P:DNA-templated transcription termination"/>
    <property type="evidence" value="ECO:0007669"/>
    <property type="project" value="UniProtKB-KW"/>
</dbReference>
<comment type="caution">
    <text evidence="4">The sequence shown here is derived from an EMBL/GenBank/DDBJ whole genome shotgun (WGS) entry which is preliminary data.</text>
</comment>
<dbReference type="OrthoDB" id="637682at2759"/>
<keyword evidence="2" id="KW-0805">Transcription regulation</keyword>
<sequence>MDDYARNEDETGSKRLLMVAQIRMPRNGVTSRKVSFDEKRNPDSVLSLLTSYGFTDSQISSIITDCPQVDVEKSLGPKLQYFAVN</sequence>
<organism evidence="4 5">
    <name type="scientific">Microthlaspi erraticum</name>
    <dbReference type="NCBI Taxonomy" id="1685480"/>
    <lineage>
        <taxon>Eukaryota</taxon>
        <taxon>Viridiplantae</taxon>
        <taxon>Streptophyta</taxon>
        <taxon>Embryophyta</taxon>
        <taxon>Tracheophyta</taxon>
        <taxon>Spermatophyta</taxon>
        <taxon>Magnoliopsida</taxon>
        <taxon>eudicotyledons</taxon>
        <taxon>Gunneridae</taxon>
        <taxon>Pentapetalae</taxon>
        <taxon>rosids</taxon>
        <taxon>malvids</taxon>
        <taxon>Brassicales</taxon>
        <taxon>Brassicaceae</taxon>
        <taxon>Coluteocarpeae</taxon>
        <taxon>Microthlaspi</taxon>
    </lineage>
</organism>
<keyword evidence="3" id="KW-0809">Transit peptide</keyword>
<dbReference type="Gene3D" id="1.25.70.10">
    <property type="entry name" value="Transcription termination factor 3, mitochondrial"/>
    <property type="match status" value="1"/>
</dbReference>
<evidence type="ECO:0000256" key="1">
    <source>
        <dbReference type="ARBA" id="ARBA00007692"/>
    </source>
</evidence>
<keyword evidence="5" id="KW-1185">Reference proteome</keyword>
<evidence type="ECO:0000256" key="2">
    <source>
        <dbReference type="ARBA" id="ARBA00022472"/>
    </source>
</evidence>
<comment type="similarity">
    <text evidence="1">Belongs to the mTERF family.</text>
</comment>
<dbReference type="Pfam" id="PF02536">
    <property type="entry name" value="mTERF"/>
    <property type="match status" value="1"/>
</dbReference>
<keyword evidence="2" id="KW-0804">Transcription</keyword>
<dbReference type="InterPro" id="IPR003690">
    <property type="entry name" value="MTERF"/>
</dbReference>
<protein>
    <submittedName>
        <fullName evidence="4">Uncharacterized protein</fullName>
    </submittedName>
</protein>
<proteinExistence type="inferred from homology"/>
<evidence type="ECO:0000256" key="3">
    <source>
        <dbReference type="ARBA" id="ARBA00022946"/>
    </source>
</evidence>
<evidence type="ECO:0000313" key="5">
    <source>
        <dbReference type="Proteomes" id="UP000467841"/>
    </source>
</evidence>
<dbReference type="Proteomes" id="UP000467841">
    <property type="component" value="Unassembled WGS sequence"/>
</dbReference>
<dbReference type="AlphaFoldDB" id="A0A6D2HBV5"/>
<dbReference type="EMBL" id="CACVBM020000011">
    <property type="protein sequence ID" value="CAA7012864.1"/>
    <property type="molecule type" value="Genomic_DNA"/>
</dbReference>
<name>A0A6D2HBV5_9BRAS</name>